<gene>
    <name evidence="1" type="ORF">CXG81DRAFT_28863</name>
</gene>
<dbReference type="OrthoDB" id="245989at2759"/>
<name>A0A4P9WXY9_9FUNG</name>
<dbReference type="Proteomes" id="UP000274922">
    <property type="component" value="Unassembled WGS sequence"/>
</dbReference>
<evidence type="ECO:0000313" key="2">
    <source>
        <dbReference type="Proteomes" id="UP000274922"/>
    </source>
</evidence>
<dbReference type="EMBL" id="ML014508">
    <property type="protein sequence ID" value="RKO98294.1"/>
    <property type="molecule type" value="Genomic_DNA"/>
</dbReference>
<dbReference type="AlphaFoldDB" id="A0A4P9WXY9"/>
<proteinExistence type="predicted"/>
<keyword evidence="2" id="KW-1185">Reference proteome</keyword>
<accession>A0A4P9WXY9</accession>
<reference evidence="2" key="1">
    <citation type="journal article" date="2018" name="Nat. Microbiol.">
        <title>Leveraging single-cell genomics to expand the fungal tree of life.</title>
        <authorList>
            <person name="Ahrendt S.R."/>
            <person name="Quandt C.A."/>
            <person name="Ciobanu D."/>
            <person name="Clum A."/>
            <person name="Salamov A."/>
            <person name="Andreopoulos B."/>
            <person name="Cheng J.F."/>
            <person name="Woyke T."/>
            <person name="Pelin A."/>
            <person name="Henrissat B."/>
            <person name="Reynolds N.K."/>
            <person name="Benny G.L."/>
            <person name="Smith M.E."/>
            <person name="James T.Y."/>
            <person name="Grigoriev I.V."/>
        </authorList>
    </citation>
    <scope>NUCLEOTIDE SEQUENCE [LARGE SCALE GENOMIC DNA]</scope>
    <source>
        <strain evidence="2">ATCC 52028</strain>
    </source>
</reference>
<evidence type="ECO:0000313" key="1">
    <source>
        <dbReference type="EMBL" id="RKO98294.1"/>
    </source>
</evidence>
<protein>
    <submittedName>
        <fullName evidence="1">Uncharacterized protein</fullName>
    </submittedName>
</protein>
<sequence>MSTDSRTTNSSCNAYFRPFSSSGGAGYVETLSDGNCGYCRFRTGDEYRKQFGWNSGNTWSRFGYP</sequence>
<organism evidence="1 2">
    <name type="scientific">Caulochytrium protostelioides</name>
    <dbReference type="NCBI Taxonomy" id="1555241"/>
    <lineage>
        <taxon>Eukaryota</taxon>
        <taxon>Fungi</taxon>
        <taxon>Fungi incertae sedis</taxon>
        <taxon>Chytridiomycota</taxon>
        <taxon>Chytridiomycota incertae sedis</taxon>
        <taxon>Chytridiomycetes</taxon>
        <taxon>Caulochytriales</taxon>
        <taxon>Caulochytriaceae</taxon>
        <taxon>Caulochytrium</taxon>
    </lineage>
</organism>